<dbReference type="Proteomes" id="UP000061569">
    <property type="component" value="Chromosome"/>
</dbReference>
<gene>
    <name evidence="1" type="ORF">GLE_2966</name>
</gene>
<organism evidence="1 2">
    <name type="scientific">Lysobacter enzymogenes</name>
    <dbReference type="NCBI Taxonomy" id="69"/>
    <lineage>
        <taxon>Bacteria</taxon>
        <taxon>Pseudomonadati</taxon>
        <taxon>Pseudomonadota</taxon>
        <taxon>Gammaproteobacteria</taxon>
        <taxon>Lysobacterales</taxon>
        <taxon>Lysobacteraceae</taxon>
        <taxon>Lysobacter</taxon>
    </lineage>
</organism>
<dbReference type="InterPro" id="IPR018247">
    <property type="entry name" value="EF_Hand_1_Ca_BS"/>
</dbReference>
<dbReference type="AlphaFoldDB" id="A0A0S2DIF6"/>
<dbReference type="Pfam" id="PF13202">
    <property type="entry name" value="EF-hand_5"/>
    <property type="match status" value="2"/>
</dbReference>
<dbReference type="InterPro" id="IPR011992">
    <property type="entry name" value="EF-hand-dom_pair"/>
</dbReference>
<dbReference type="OrthoDB" id="6058042at2"/>
<proteinExistence type="predicted"/>
<reference evidence="1 2" key="1">
    <citation type="submission" date="2015-11" db="EMBL/GenBank/DDBJ databases">
        <title>Genome sequences of Lysobacter enzymogenes strain C3 and Lysobacter antibioticus ATCC 29479.</title>
        <authorList>
            <person name="Kobayashi D.Y."/>
        </authorList>
    </citation>
    <scope>NUCLEOTIDE SEQUENCE [LARGE SCALE GENOMIC DNA]</scope>
    <source>
        <strain evidence="1 2">C3</strain>
    </source>
</reference>
<dbReference type="EMBL" id="CP013140">
    <property type="protein sequence ID" value="ALN58314.1"/>
    <property type="molecule type" value="Genomic_DNA"/>
</dbReference>
<evidence type="ECO:0000313" key="2">
    <source>
        <dbReference type="Proteomes" id="UP000061569"/>
    </source>
</evidence>
<dbReference type="KEGG" id="lez:GLE_2966"/>
<evidence type="ECO:0000313" key="1">
    <source>
        <dbReference type="EMBL" id="ALN58314.1"/>
    </source>
</evidence>
<accession>A0A0S2DIF6</accession>
<name>A0A0S2DIF6_LYSEN</name>
<dbReference type="PROSITE" id="PS00018">
    <property type="entry name" value="EF_HAND_1"/>
    <property type="match status" value="1"/>
</dbReference>
<dbReference type="RefSeq" id="WP_057947945.1">
    <property type="nucleotide sequence ID" value="NZ_CP110813.1"/>
</dbReference>
<protein>
    <submittedName>
        <fullName evidence="1">EF hand domain protein</fullName>
    </submittedName>
</protein>
<dbReference type="InterPro" id="IPR002048">
    <property type="entry name" value="EF_hand_dom"/>
</dbReference>
<dbReference type="GO" id="GO:0005509">
    <property type="term" value="F:calcium ion binding"/>
    <property type="evidence" value="ECO:0007669"/>
    <property type="project" value="InterPro"/>
</dbReference>
<dbReference type="STRING" id="69.GLE_2966"/>
<dbReference type="PATRIC" id="fig|69.6.peg.2927"/>
<dbReference type="SUPFAM" id="SSF47473">
    <property type="entry name" value="EF-hand"/>
    <property type="match status" value="1"/>
</dbReference>
<dbReference type="Gene3D" id="1.10.238.10">
    <property type="entry name" value="EF-hand"/>
    <property type="match status" value="1"/>
</dbReference>
<sequence>MSRNPTTARPVRTLGLLGVALGGGLLLAGQAFASQPLAQGYLVSAGHAAKAAEGKCGEGKCGEESFAKTDANHDGKVSREEFVARAPDRAAEFDAIDKNHDGAISLPEALESVKAARKAAGKPVGEGKCGEGKCGGKR</sequence>